<reference evidence="1 2" key="1">
    <citation type="submission" date="2014-04" db="EMBL/GenBank/DDBJ databases">
        <authorList>
            <consortium name="DOE Joint Genome Institute"/>
            <person name="Kuo A."/>
            <person name="Kohler A."/>
            <person name="Costa M.D."/>
            <person name="Nagy L.G."/>
            <person name="Floudas D."/>
            <person name="Copeland A."/>
            <person name="Barry K.W."/>
            <person name="Cichocki N."/>
            <person name="Veneault-Fourrey C."/>
            <person name="LaButti K."/>
            <person name="Lindquist E.A."/>
            <person name="Lipzen A."/>
            <person name="Lundell T."/>
            <person name="Morin E."/>
            <person name="Murat C."/>
            <person name="Sun H."/>
            <person name="Tunlid A."/>
            <person name="Henrissat B."/>
            <person name="Grigoriev I.V."/>
            <person name="Hibbett D.S."/>
            <person name="Martin F."/>
            <person name="Nordberg H.P."/>
            <person name="Cantor M.N."/>
            <person name="Hua S.X."/>
        </authorList>
    </citation>
    <scope>NUCLEOTIDE SEQUENCE [LARGE SCALE GENOMIC DNA]</scope>
    <source>
        <strain evidence="1 2">441</strain>
    </source>
</reference>
<accession>A0A0D0A4F3</accession>
<evidence type="ECO:0008006" key="3">
    <source>
        <dbReference type="Google" id="ProtNLM"/>
    </source>
</evidence>
<protein>
    <recommendedName>
        <fullName evidence="3">Endonuclease/exonuclease/phosphatase domain-containing protein</fullName>
    </recommendedName>
</protein>
<dbReference type="InterPro" id="IPR036691">
    <property type="entry name" value="Endo/exonu/phosph_ase_sf"/>
</dbReference>
<evidence type="ECO:0000313" key="2">
    <source>
        <dbReference type="Proteomes" id="UP000054018"/>
    </source>
</evidence>
<organism evidence="1 2">
    <name type="scientific">Pisolithus microcarpus 441</name>
    <dbReference type="NCBI Taxonomy" id="765257"/>
    <lineage>
        <taxon>Eukaryota</taxon>
        <taxon>Fungi</taxon>
        <taxon>Dikarya</taxon>
        <taxon>Basidiomycota</taxon>
        <taxon>Agaricomycotina</taxon>
        <taxon>Agaricomycetes</taxon>
        <taxon>Agaricomycetidae</taxon>
        <taxon>Boletales</taxon>
        <taxon>Sclerodermatineae</taxon>
        <taxon>Pisolithaceae</taxon>
        <taxon>Pisolithus</taxon>
    </lineage>
</organism>
<keyword evidence="2" id="KW-1185">Reference proteome</keyword>
<dbReference type="Proteomes" id="UP000054018">
    <property type="component" value="Unassembled WGS sequence"/>
</dbReference>
<dbReference type="HOGENOM" id="CLU_192419_1_0_1"/>
<proteinExistence type="predicted"/>
<dbReference type="OrthoDB" id="2840473at2759"/>
<feature type="non-terminal residue" evidence="1">
    <location>
        <position position="1"/>
    </location>
</feature>
<evidence type="ECO:0000313" key="1">
    <source>
        <dbReference type="EMBL" id="KIK26913.1"/>
    </source>
</evidence>
<gene>
    <name evidence="1" type="ORF">PISMIDRAFT_75803</name>
</gene>
<dbReference type="SUPFAM" id="SSF56219">
    <property type="entry name" value="DNase I-like"/>
    <property type="match status" value="1"/>
</dbReference>
<dbReference type="EMBL" id="KN833699">
    <property type="protein sequence ID" value="KIK26913.1"/>
    <property type="molecule type" value="Genomic_DNA"/>
</dbReference>
<name>A0A0D0A4F3_9AGAM</name>
<dbReference type="Gene3D" id="3.60.10.10">
    <property type="entry name" value="Endonuclease/exonuclease/phosphatase"/>
    <property type="match status" value="1"/>
</dbReference>
<sequence>NNTHLTRLRIWQQNLNKSTKALFSLLNSTLANNWDVIALQEPPINTLGNT</sequence>
<feature type="non-terminal residue" evidence="1">
    <location>
        <position position="50"/>
    </location>
</feature>
<reference evidence="2" key="2">
    <citation type="submission" date="2015-01" db="EMBL/GenBank/DDBJ databases">
        <title>Evolutionary Origins and Diversification of the Mycorrhizal Mutualists.</title>
        <authorList>
            <consortium name="DOE Joint Genome Institute"/>
            <consortium name="Mycorrhizal Genomics Consortium"/>
            <person name="Kohler A."/>
            <person name="Kuo A."/>
            <person name="Nagy L.G."/>
            <person name="Floudas D."/>
            <person name="Copeland A."/>
            <person name="Barry K.W."/>
            <person name="Cichocki N."/>
            <person name="Veneault-Fourrey C."/>
            <person name="LaButti K."/>
            <person name="Lindquist E.A."/>
            <person name="Lipzen A."/>
            <person name="Lundell T."/>
            <person name="Morin E."/>
            <person name="Murat C."/>
            <person name="Riley R."/>
            <person name="Ohm R."/>
            <person name="Sun H."/>
            <person name="Tunlid A."/>
            <person name="Henrissat B."/>
            <person name="Grigoriev I.V."/>
            <person name="Hibbett D.S."/>
            <person name="Martin F."/>
        </authorList>
    </citation>
    <scope>NUCLEOTIDE SEQUENCE [LARGE SCALE GENOMIC DNA]</scope>
    <source>
        <strain evidence="2">441</strain>
    </source>
</reference>
<dbReference type="AlphaFoldDB" id="A0A0D0A4F3"/>